<evidence type="ECO:0000259" key="7">
    <source>
        <dbReference type="Pfam" id="PF06271"/>
    </source>
</evidence>
<proteinExistence type="predicted"/>
<gene>
    <name evidence="8" type="ORF">SG34_018750</name>
</gene>
<evidence type="ECO:0000313" key="8">
    <source>
        <dbReference type="EMBL" id="WDE08295.1"/>
    </source>
</evidence>
<dbReference type="InterPro" id="IPR051791">
    <property type="entry name" value="Pra-immunoreactive"/>
</dbReference>
<dbReference type="EMBL" id="CP059733">
    <property type="protein sequence ID" value="WDE08295.1"/>
    <property type="molecule type" value="Genomic_DNA"/>
</dbReference>
<dbReference type="KEGG" id="tvd:SG34_018750"/>
<dbReference type="AlphaFoldDB" id="A0AAF0CD37"/>
<keyword evidence="9" id="KW-1185">Reference proteome</keyword>
<comment type="subcellular location">
    <subcellularLocation>
        <location evidence="1">Cell membrane</location>
        <topology evidence="1">Multi-pass membrane protein</topology>
    </subcellularLocation>
</comment>
<evidence type="ECO:0000256" key="2">
    <source>
        <dbReference type="ARBA" id="ARBA00022475"/>
    </source>
</evidence>
<feature type="transmembrane region" description="Helical" evidence="6">
    <location>
        <begin position="36"/>
        <end position="54"/>
    </location>
</feature>
<dbReference type="Pfam" id="PF06271">
    <property type="entry name" value="RDD"/>
    <property type="match status" value="1"/>
</dbReference>
<dbReference type="PANTHER" id="PTHR36115">
    <property type="entry name" value="PROLINE-RICH ANTIGEN HOMOLOG-RELATED"/>
    <property type="match status" value="1"/>
</dbReference>
<keyword evidence="2" id="KW-1003">Cell membrane</keyword>
<evidence type="ECO:0000256" key="1">
    <source>
        <dbReference type="ARBA" id="ARBA00004651"/>
    </source>
</evidence>
<evidence type="ECO:0000256" key="3">
    <source>
        <dbReference type="ARBA" id="ARBA00022692"/>
    </source>
</evidence>
<name>A0AAF0CD37_9GAMM</name>
<feature type="domain" description="RDD" evidence="7">
    <location>
        <begin position="235"/>
        <end position="312"/>
    </location>
</feature>
<reference evidence="8 9" key="1">
    <citation type="journal article" date="2015" name="Genome Announc.">
        <title>Draft Genome Sequences of Marine Isolates of Thalassomonas viridans and Thalassomonas actiniarum.</title>
        <authorList>
            <person name="Olonade I."/>
            <person name="van Zyl L.J."/>
            <person name="Trindade M."/>
        </authorList>
    </citation>
    <scope>NUCLEOTIDE SEQUENCE [LARGE SCALE GENOMIC DNA]</scope>
    <source>
        <strain evidence="8 9">XOM25</strain>
    </source>
</reference>
<dbReference type="Proteomes" id="UP000032352">
    <property type="component" value="Chromosome"/>
</dbReference>
<feature type="transmembrane region" description="Helical" evidence="6">
    <location>
        <begin position="232"/>
        <end position="252"/>
    </location>
</feature>
<evidence type="ECO:0000256" key="4">
    <source>
        <dbReference type="ARBA" id="ARBA00022989"/>
    </source>
</evidence>
<evidence type="ECO:0000256" key="6">
    <source>
        <dbReference type="SAM" id="Phobius"/>
    </source>
</evidence>
<feature type="transmembrane region" description="Helical" evidence="6">
    <location>
        <begin position="281"/>
        <end position="300"/>
    </location>
</feature>
<evidence type="ECO:0000313" key="9">
    <source>
        <dbReference type="Proteomes" id="UP000032352"/>
    </source>
</evidence>
<organism evidence="8 9">
    <name type="scientific">Thalassomonas viridans</name>
    <dbReference type="NCBI Taxonomy" id="137584"/>
    <lineage>
        <taxon>Bacteria</taxon>
        <taxon>Pseudomonadati</taxon>
        <taxon>Pseudomonadota</taxon>
        <taxon>Gammaproteobacteria</taxon>
        <taxon>Alteromonadales</taxon>
        <taxon>Colwelliaceae</taxon>
        <taxon>Thalassomonas</taxon>
    </lineage>
</organism>
<keyword evidence="4 6" id="KW-1133">Transmembrane helix</keyword>
<reference evidence="8 9" key="2">
    <citation type="journal article" date="2022" name="Mar. Drugs">
        <title>Bioassay-Guided Fractionation Leads to the Detection of Cholic Acid Generated by the Rare Thalassomonas sp.</title>
        <authorList>
            <person name="Pheiffer F."/>
            <person name="Schneider Y.K."/>
            <person name="Hansen E.H."/>
            <person name="Andersen J.H."/>
            <person name="Isaksson J."/>
            <person name="Busche T."/>
            <person name="R C."/>
            <person name="Kalinowski J."/>
            <person name="Zyl L.V."/>
            <person name="Trindade M."/>
        </authorList>
    </citation>
    <scope>NUCLEOTIDE SEQUENCE [LARGE SCALE GENOMIC DNA]</scope>
    <source>
        <strain evidence="8 9">XOM25</strain>
    </source>
</reference>
<keyword evidence="3 6" id="KW-0812">Transmembrane</keyword>
<keyword evidence="5 6" id="KW-0472">Membrane</keyword>
<accession>A0AAF0CD37</accession>
<dbReference type="InterPro" id="IPR010432">
    <property type="entry name" value="RDD"/>
</dbReference>
<dbReference type="PANTHER" id="PTHR36115:SF6">
    <property type="entry name" value="PROLINE-RICH ANTIGEN HOMOLOG"/>
    <property type="match status" value="1"/>
</dbReference>
<sequence>MPGEILALVISVMLYRLGRKNKEQAGEQLKWRKTRWLARMFGIFIIFIVLLDTIPKAIDHFEDDKTKEINDRVNSRLNEQSKALVDIAGLSVPEEHSLPVSAIMIAATTNVALSECKTVTCWEKELTGTVEALQALALGDKLLIAGLSSLAAETGLSDSEQQQLQQRLLAPYIEDLSGKKLTPSRGNDNPVAAQEMIESAESAKPAKENPENKESKMVYSLLKLLEGIIEDLGLGFGWAALYFTYFTAMWGGQTPGKKLFGLKVLQLDGTPLSLWDSFGRYGGYGAGIATGLLGFLQIFWDANRQAIHDKISATVVIDVHKQQMKQK</sequence>
<dbReference type="GO" id="GO:0005886">
    <property type="term" value="C:plasma membrane"/>
    <property type="evidence" value="ECO:0007669"/>
    <property type="project" value="UniProtKB-SubCell"/>
</dbReference>
<protein>
    <submittedName>
        <fullName evidence="8">RDD family protein</fullName>
    </submittedName>
</protein>
<evidence type="ECO:0000256" key="5">
    <source>
        <dbReference type="ARBA" id="ARBA00023136"/>
    </source>
</evidence>